<keyword evidence="7" id="KW-0479">Metal-binding</keyword>
<dbReference type="GO" id="GO:0005986">
    <property type="term" value="P:sucrose biosynthetic process"/>
    <property type="evidence" value="ECO:0007669"/>
    <property type="project" value="TreeGrafter"/>
</dbReference>
<reference evidence="15 16" key="2">
    <citation type="submission" date="2018-11" db="EMBL/GenBank/DDBJ databases">
        <authorList>
            <consortium name="Pathogen Informatics"/>
        </authorList>
    </citation>
    <scope>NUCLEOTIDE SEQUENCE [LARGE SCALE GENOMIC DNA]</scope>
</reference>
<dbReference type="CDD" id="cd00354">
    <property type="entry name" value="FBPase"/>
    <property type="match status" value="1"/>
</dbReference>
<evidence type="ECO:0000256" key="11">
    <source>
        <dbReference type="ARBA" id="ARBA00032973"/>
    </source>
</evidence>
<evidence type="ECO:0000256" key="7">
    <source>
        <dbReference type="ARBA" id="ARBA00022723"/>
    </source>
</evidence>
<dbReference type="AlphaFoldDB" id="A0A183IL92"/>
<evidence type="ECO:0000259" key="14">
    <source>
        <dbReference type="Pfam" id="PF18913"/>
    </source>
</evidence>
<evidence type="ECO:0000259" key="13">
    <source>
        <dbReference type="Pfam" id="PF00316"/>
    </source>
</evidence>
<evidence type="ECO:0000256" key="3">
    <source>
        <dbReference type="ARBA" id="ARBA00004742"/>
    </source>
</evidence>
<reference evidence="17" key="1">
    <citation type="submission" date="2016-06" db="UniProtKB">
        <authorList>
            <consortium name="WormBaseParasite"/>
        </authorList>
    </citation>
    <scope>IDENTIFICATION</scope>
</reference>
<evidence type="ECO:0000313" key="17">
    <source>
        <dbReference type="WBParaSite" id="SBAD_0000457801-mRNA-1"/>
    </source>
</evidence>
<keyword evidence="9" id="KW-0460">Magnesium</keyword>
<dbReference type="WBParaSite" id="SBAD_0000457801-mRNA-1">
    <property type="protein sequence ID" value="SBAD_0000457801-mRNA-1"/>
    <property type="gene ID" value="SBAD_0000457801"/>
</dbReference>
<evidence type="ECO:0000256" key="2">
    <source>
        <dbReference type="ARBA" id="ARBA00001946"/>
    </source>
</evidence>
<dbReference type="InterPro" id="IPR028343">
    <property type="entry name" value="FBPtase"/>
</dbReference>
<dbReference type="PANTHER" id="PTHR11556:SF1">
    <property type="entry name" value="FRUCTOSE-BISPHOSPHATASE"/>
    <property type="match status" value="1"/>
</dbReference>
<evidence type="ECO:0000256" key="6">
    <source>
        <dbReference type="ARBA" id="ARBA00013093"/>
    </source>
</evidence>
<dbReference type="UniPathway" id="UPA00138"/>
<feature type="domain" description="Fructose-1-6-bisphosphatase class I N-terminal" evidence="13">
    <location>
        <begin position="15"/>
        <end position="188"/>
    </location>
</feature>
<keyword evidence="16" id="KW-1185">Reference proteome</keyword>
<dbReference type="HAMAP" id="MF_01855">
    <property type="entry name" value="FBPase_class1"/>
    <property type="match status" value="1"/>
</dbReference>
<proteinExistence type="inferred from homology"/>
<dbReference type="EC" id="3.1.3.11" evidence="6"/>
<dbReference type="PANTHER" id="PTHR11556">
    <property type="entry name" value="FRUCTOSE-1,6-BISPHOSPHATASE-RELATED"/>
    <property type="match status" value="1"/>
</dbReference>
<evidence type="ECO:0000256" key="8">
    <source>
        <dbReference type="ARBA" id="ARBA00022801"/>
    </source>
</evidence>
<comment type="cofactor">
    <cofactor evidence="2">
        <name>Mg(2+)</name>
        <dbReference type="ChEBI" id="CHEBI:18420"/>
    </cofactor>
</comment>
<evidence type="ECO:0000313" key="15">
    <source>
        <dbReference type="EMBL" id="VDP04217.1"/>
    </source>
</evidence>
<dbReference type="GO" id="GO:0046872">
    <property type="term" value="F:metal ion binding"/>
    <property type="evidence" value="ECO:0007669"/>
    <property type="project" value="UniProtKB-KW"/>
</dbReference>
<dbReference type="FunFam" id="3.30.540.10:FF:000002">
    <property type="entry name" value="Fructose-1,6-bisphosphatase class 1"/>
    <property type="match status" value="1"/>
</dbReference>
<dbReference type="GO" id="GO:0006002">
    <property type="term" value="P:fructose 6-phosphate metabolic process"/>
    <property type="evidence" value="ECO:0007669"/>
    <property type="project" value="TreeGrafter"/>
</dbReference>
<dbReference type="PROSITE" id="PS00124">
    <property type="entry name" value="FBPASE"/>
    <property type="match status" value="1"/>
</dbReference>
<sequence>MVDTEVYGIDTNCVTLARFILTQQKKIPMATGEFTTLTNSILTAVKGISSAVRKAGMTHLQGLVGRSNVQGEEVKKLDVLSNELMINMIRSSYTSCAMVSEEVPVVIEVEPQQQGKYIVVFDPLDGSSNIDCCDGPPSLQDILQPGTKMVSAGYALYGSATMVVLTVGSGVHGFTLDPGIGEFILTHPNIKIKPRGRIFSTNEGLSAFWDKAMTEYIASKKNCASPYVARYVGSMVADIHRTLLYGGIFLYPATSRSPHGKLRLLYECFPMAMVIEKAGGLATTGTKNILDIEPESIHQRSSIILGSKEDVQEYMSFVKKYQTEH</sequence>
<dbReference type="InterPro" id="IPR000146">
    <property type="entry name" value="FBPase_class-1"/>
</dbReference>
<feature type="domain" description="Fructose-1-6-bisphosphatase class 1 C-terminal" evidence="14">
    <location>
        <begin position="192"/>
        <end position="318"/>
    </location>
</feature>
<dbReference type="GO" id="GO:0042132">
    <property type="term" value="F:fructose 1,6-bisphosphate 1-phosphatase activity"/>
    <property type="evidence" value="ECO:0007669"/>
    <property type="project" value="UniProtKB-EC"/>
</dbReference>
<evidence type="ECO:0000313" key="16">
    <source>
        <dbReference type="Proteomes" id="UP000270296"/>
    </source>
</evidence>
<dbReference type="InterPro" id="IPR020548">
    <property type="entry name" value="Fructose_bisphosphatase_AS"/>
</dbReference>
<protein>
    <recommendedName>
        <fullName evidence="6">fructose-bisphosphatase</fullName>
        <ecNumber evidence="6">3.1.3.11</ecNumber>
    </recommendedName>
    <alternativeName>
        <fullName evidence="11">D-fructose-1,6-bisphosphate 1-phosphohydrolase</fullName>
    </alternativeName>
</protein>
<dbReference type="SUPFAM" id="SSF56655">
    <property type="entry name" value="Carbohydrate phosphatase"/>
    <property type="match status" value="1"/>
</dbReference>
<dbReference type="FunFam" id="3.40.190.80:FF:000001">
    <property type="entry name" value="Fructose-1,6-bisphosphatase class 1"/>
    <property type="match status" value="1"/>
</dbReference>
<accession>A0A183IL92</accession>
<comment type="catalytic activity">
    <reaction evidence="1">
        <text>beta-D-fructose 1,6-bisphosphate + H2O = beta-D-fructose 6-phosphate + phosphate</text>
        <dbReference type="Rhea" id="RHEA:11064"/>
        <dbReference type="ChEBI" id="CHEBI:15377"/>
        <dbReference type="ChEBI" id="CHEBI:32966"/>
        <dbReference type="ChEBI" id="CHEBI:43474"/>
        <dbReference type="ChEBI" id="CHEBI:57634"/>
        <dbReference type="EC" id="3.1.3.11"/>
    </reaction>
</comment>
<comment type="subunit">
    <text evidence="5">Homotetramer.</text>
</comment>
<dbReference type="GO" id="GO:0006094">
    <property type="term" value="P:gluconeogenesis"/>
    <property type="evidence" value="ECO:0007669"/>
    <property type="project" value="UniProtKB-UniPathway"/>
</dbReference>
<comment type="pathway">
    <text evidence="3">Carbohydrate biosynthesis; gluconeogenesis.</text>
</comment>
<dbReference type="PIRSF" id="PIRSF500210">
    <property type="entry name" value="FBPtase"/>
    <property type="match status" value="1"/>
</dbReference>
<dbReference type="EMBL" id="UZAM01008290">
    <property type="protein sequence ID" value="VDP04217.1"/>
    <property type="molecule type" value="Genomic_DNA"/>
</dbReference>
<dbReference type="OrthoDB" id="10256725at2759"/>
<evidence type="ECO:0000256" key="1">
    <source>
        <dbReference type="ARBA" id="ARBA00001273"/>
    </source>
</evidence>
<dbReference type="NCBIfam" id="NF006778">
    <property type="entry name" value="PRK09293.1-1"/>
    <property type="match status" value="1"/>
</dbReference>
<dbReference type="PIRSF" id="PIRSF000904">
    <property type="entry name" value="FBPtase_SBPase"/>
    <property type="match status" value="1"/>
</dbReference>
<evidence type="ECO:0000256" key="10">
    <source>
        <dbReference type="ARBA" id="ARBA00023277"/>
    </source>
</evidence>
<keyword evidence="10 12" id="KW-0119">Carbohydrate metabolism</keyword>
<gene>
    <name evidence="15" type="ORF">SBAD_LOCUS4388</name>
</gene>
<name>A0A183IL92_9BILA</name>
<dbReference type="GO" id="GO:0030388">
    <property type="term" value="P:fructose 1,6-bisphosphate metabolic process"/>
    <property type="evidence" value="ECO:0007669"/>
    <property type="project" value="TreeGrafter"/>
</dbReference>
<evidence type="ECO:0000256" key="5">
    <source>
        <dbReference type="ARBA" id="ARBA00011881"/>
    </source>
</evidence>
<dbReference type="Gene3D" id="3.40.190.80">
    <property type="match status" value="1"/>
</dbReference>
<evidence type="ECO:0000256" key="4">
    <source>
        <dbReference type="ARBA" id="ARBA00010941"/>
    </source>
</evidence>
<dbReference type="PRINTS" id="PR00115">
    <property type="entry name" value="F16BPHPHTASE"/>
</dbReference>
<dbReference type="GO" id="GO:0005829">
    <property type="term" value="C:cytosol"/>
    <property type="evidence" value="ECO:0007669"/>
    <property type="project" value="TreeGrafter"/>
</dbReference>
<evidence type="ECO:0000256" key="9">
    <source>
        <dbReference type="ARBA" id="ARBA00022842"/>
    </source>
</evidence>
<dbReference type="GO" id="GO:0006000">
    <property type="term" value="P:fructose metabolic process"/>
    <property type="evidence" value="ECO:0007669"/>
    <property type="project" value="TreeGrafter"/>
</dbReference>
<dbReference type="Proteomes" id="UP000270296">
    <property type="component" value="Unassembled WGS sequence"/>
</dbReference>
<comment type="similarity">
    <text evidence="4 12">Belongs to the FBPase class 1 family.</text>
</comment>
<keyword evidence="8 12" id="KW-0378">Hydrolase</keyword>
<dbReference type="Gene3D" id="3.30.540.10">
    <property type="entry name" value="Fructose-1,6-Bisphosphatase, subunit A, domain 1"/>
    <property type="match status" value="1"/>
</dbReference>
<dbReference type="InterPro" id="IPR044015">
    <property type="entry name" value="FBPase_C_dom"/>
</dbReference>
<dbReference type="Pfam" id="PF00316">
    <property type="entry name" value="FBPase"/>
    <property type="match status" value="1"/>
</dbReference>
<evidence type="ECO:0000256" key="12">
    <source>
        <dbReference type="RuleBase" id="RU000508"/>
    </source>
</evidence>
<dbReference type="Pfam" id="PF18913">
    <property type="entry name" value="FBPase_C"/>
    <property type="match status" value="1"/>
</dbReference>
<organism evidence="17">
    <name type="scientific">Soboliphyme baturini</name>
    <dbReference type="NCBI Taxonomy" id="241478"/>
    <lineage>
        <taxon>Eukaryota</taxon>
        <taxon>Metazoa</taxon>
        <taxon>Ecdysozoa</taxon>
        <taxon>Nematoda</taxon>
        <taxon>Enoplea</taxon>
        <taxon>Dorylaimia</taxon>
        <taxon>Dioctophymatida</taxon>
        <taxon>Dioctophymatoidea</taxon>
        <taxon>Soboliphymatidae</taxon>
        <taxon>Soboliphyme</taxon>
    </lineage>
</organism>
<dbReference type="InterPro" id="IPR033391">
    <property type="entry name" value="FBPase_N"/>
</dbReference>